<dbReference type="EMBL" id="JAIVGD010000011">
    <property type="protein sequence ID" value="KAH0769867.1"/>
    <property type="molecule type" value="Genomic_DNA"/>
</dbReference>
<gene>
    <name evidence="1" type="ORF">KY290_013848</name>
</gene>
<protein>
    <submittedName>
        <fullName evidence="1">Uncharacterized protein</fullName>
    </submittedName>
</protein>
<dbReference type="PANTHER" id="PTHR31304:SF73">
    <property type="entry name" value="OS01G0511000 PROTEIN"/>
    <property type="match status" value="1"/>
</dbReference>
<dbReference type="Proteomes" id="UP000826656">
    <property type="component" value="Unassembled WGS sequence"/>
</dbReference>
<proteinExistence type="predicted"/>
<sequence length="121" mass="13497">MRVESEIPPGRVAKIEIVCNRFAIIYTPMHTPNFKWKNPDLMVGTGPLFQEYGKPDGNILLHSSLDKNHCASSKVLKLVSRQWINNPDSQANATVFLAKFYGRAGLLNLINAAPDHLRPGN</sequence>
<dbReference type="PANTHER" id="PTHR31304">
    <property type="entry name" value="LOB DOMAIN-CONTAINING PROTEIN 38"/>
    <property type="match status" value="1"/>
</dbReference>
<comment type="caution">
    <text evidence="1">The sequence shown here is derived from an EMBL/GenBank/DDBJ whole genome shotgun (WGS) entry which is preliminary data.</text>
</comment>
<keyword evidence="2" id="KW-1185">Reference proteome</keyword>
<accession>A0ABQ7VMX3</accession>
<reference evidence="1 2" key="1">
    <citation type="journal article" date="2021" name="bioRxiv">
        <title>Chromosome-scale and haplotype-resolved genome assembly of a tetraploid potato cultivar.</title>
        <authorList>
            <person name="Sun H."/>
            <person name="Jiao W.-B."/>
            <person name="Krause K."/>
            <person name="Campoy J.A."/>
            <person name="Goel M."/>
            <person name="Folz-Donahue K."/>
            <person name="Kukat C."/>
            <person name="Huettel B."/>
            <person name="Schneeberger K."/>
        </authorList>
    </citation>
    <scope>NUCLEOTIDE SEQUENCE [LARGE SCALE GENOMIC DNA]</scope>
    <source>
        <strain evidence="1">SolTubOtavaFocal</strain>
        <tissue evidence="1">Leaves</tissue>
    </source>
</reference>
<organism evidence="1 2">
    <name type="scientific">Solanum tuberosum</name>
    <name type="common">Potato</name>
    <dbReference type="NCBI Taxonomy" id="4113"/>
    <lineage>
        <taxon>Eukaryota</taxon>
        <taxon>Viridiplantae</taxon>
        <taxon>Streptophyta</taxon>
        <taxon>Embryophyta</taxon>
        <taxon>Tracheophyta</taxon>
        <taxon>Spermatophyta</taxon>
        <taxon>Magnoliopsida</taxon>
        <taxon>eudicotyledons</taxon>
        <taxon>Gunneridae</taxon>
        <taxon>Pentapetalae</taxon>
        <taxon>asterids</taxon>
        <taxon>lamiids</taxon>
        <taxon>Solanales</taxon>
        <taxon>Solanaceae</taxon>
        <taxon>Solanoideae</taxon>
        <taxon>Solaneae</taxon>
        <taxon>Solanum</taxon>
    </lineage>
</organism>
<evidence type="ECO:0000313" key="1">
    <source>
        <dbReference type="EMBL" id="KAH0769867.1"/>
    </source>
</evidence>
<evidence type="ECO:0000313" key="2">
    <source>
        <dbReference type="Proteomes" id="UP000826656"/>
    </source>
</evidence>
<name>A0ABQ7VMX3_SOLTU</name>